<reference evidence="1" key="1">
    <citation type="submission" date="2021-03" db="EMBL/GenBank/DDBJ databases">
        <title>Evolutionary priming and transition to the ectomycorrhizal habit in an iconic lineage of mushroom-forming fungi: is preadaptation a requirement?</title>
        <authorList>
            <consortium name="DOE Joint Genome Institute"/>
            <person name="Looney B.P."/>
            <person name="Miyauchi S."/>
            <person name="Morin E."/>
            <person name="Drula E."/>
            <person name="Courty P.E."/>
            <person name="Chicoki N."/>
            <person name="Fauchery L."/>
            <person name="Kohler A."/>
            <person name="Kuo A."/>
            <person name="LaButti K."/>
            <person name="Pangilinan J."/>
            <person name="Lipzen A."/>
            <person name="Riley R."/>
            <person name="Andreopoulos W."/>
            <person name="He G."/>
            <person name="Johnson J."/>
            <person name="Barry K.W."/>
            <person name="Grigoriev I.V."/>
            <person name="Nagy L."/>
            <person name="Hibbett D."/>
            <person name="Henrissat B."/>
            <person name="Matheny P.B."/>
            <person name="Labbe J."/>
            <person name="Martin A.F."/>
        </authorList>
    </citation>
    <scope>NUCLEOTIDE SEQUENCE</scope>
    <source>
        <strain evidence="1">BPL698</strain>
    </source>
</reference>
<sequence length="278" mass="30038">MYFIAIVGITGSYSSQNQLTLACPTTPTFLNSEPGMGLLALGFSSLVRRYSATDVPALLPILRKNVLSIPSTTAITATIAARTGPSPPCAKSMSAQTRRDDRARGAAAHGRACSGGAARCGCAAGISRGIDCAWVARMERWGRPLRTTLGSAIGGAFNLMINKPLTPRESRMRWLHKFAGPPGRLMIERATALATHQRPQERKGTWYHIGNSKILSTNPKLFLKGINQIHALVPSFWGPVGGSEKSRNPASAAPYHREQDWIAVAGRMKQPQAHDEKR</sequence>
<evidence type="ECO:0000313" key="2">
    <source>
        <dbReference type="Proteomes" id="UP001207468"/>
    </source>
</evidence>
<accession>A0ACC0U730</accession>
<organism evidence="1 2">
    <name type="scientific">Russula earlei</name>
    <dbReference type="NCBI Taxonomy" id="71964"/>
    <lineage>
        <taxon>Eukaryota</taxon>
        <taxon>Fungi</taxon>
        <taxon>Dikarya</taxon>
        <taxon>Basidiomycota</taxon>
        <taxon>Agaricomycotina</taxon>
        <taxon>Agaricomycetes</taxon>
        <taxon>Russulales</taxon>
        <taxon>Russulaceae</taxon>
        <taxon>Russula</taxon>
    </lineage>
</organism>
<keyword evidence="2" id="KW-1185">Reference proteome</keyword>
<protein>
    <submittedName>
        <fullName evidence="1">Uncharacterized protein</fullName>
    </submittedName>
</protein>
<evidence type="ECO:0000313" key="1">
    <source>
        <dbReference type="EMBL" id="KAI9507307.1"/>
    </source>
</evidence>
<name>A0ACC0U730_9AGAM</name>
<proteinExistence type="predicted"/>
<dbReference type="Proteomes" id="UP001207468">
    <property type="component" value="Unassembled WGS sequence"/>
</dbReference>
<dbReference type="EMBL" id="JAGFNK010000131">
    <property type="protein sequence ID" value="KAI9507307.1"/>
    <property type="molecule type" value="Genomic_DNA"/>
</dbReference>
<gene>
    <name evidence="1" type="ORF">F5148DRAFT_1309723</name>
</gene>
<comment type="caution">
    <text evidence="1">The sequence shown here is derived from an EMBL/GenBank/DDBJ whole genome shotgun (WGS) entry which is preliminary data.</text>
</comment>